<dbReference type="OrthoDB" id="9801646at2"/>
<dbReference type="Proteomes" id="UP000003688">
    <property type="component" value="Unassembled WGS sequence"/>
</dbReference>
<accession>B9XAJ1</accession>
<dbReference type="AlphaFoldDB" id="B9XAJ1"/>
<gene>
    <name evidence="2" type="ORF">Cflav_PD5661</name>
</gene>
<evidence type="ECO:0000313" key="2">
    <source>
        <dbReference type="EMBL" id="EEF63026.1"/>
    </source>
</evidence>
<dbReference type="SUPFAM" id="SSF49344">
    <property type="entry name" value="CBD9-like"/>
    <property type="match status" value="1"/>
</dbReference>
<dbReference type="EMBL" id="ABOX02000002">
    <property type="protein sequence ID" value="EEF63026.1"/>
    <property type="molecule type" value="Genomic_DNA"/>
</dbReference>
<protein>
    <recommendedName>
        <fullName evidence="1">Carbohydrate-binding domain-containing protein</fullName>
    </recommendedName>
</protein>
<keyword evidence="3" id="KW-1185">Reference proteome</keyword>
<dbReference type="GO" id="GO:0004553">
    <property type="term" value="F:hydrolase activity, hydrolyzing O-glycosyl compounds"/>
    <property type="evidence" value="ECO:0007669"/>
    <property type="project" value="InterPro"/>
</dbReference>
<dbReference type="InterPro" id="IPR010502">
    <property type="entry name" value="Carb-bd_dom_fam9"/>
</dbReference>
<evidence type="ECO:0000313" key="3">
    <source>
        <dbReference type="Proteomes" id="UP000003688"/>
    </source>
</evidence>
<organism evidence="2 3">
    <name type="scientific">Pedosphaera parvula (strain Ellin514)</name>
    <dbReference type="NCBI Taxonomy" id="320771"/>
    <lineage>
        <taxon>Bacteria</taxon>
        <taxon>Pseudomonadati</taxon>
        <taxon>Verrucomicrobiota</taxon>
        <taxon>Pedosphaerae</taxon>
        <taxon>Pedosphaerales</taxon>
        <taxon>Pedosphaeraceae</taxon>
        <taxon>Pedosphaera</taxon>
    </lineage>
</organism>
<feature type="domain" description="Carbohydrate-binding" evidence="1">
    <location>
        <begin position="30"/>
        <end position="220"/>
    </location>
</feature>
<dbReference type="GO" id="GO:0016052">
    <property type="term" value="P:carbohydrate catabolic process"/>
    <property type="evidence" value="ECO:0007669"/>
    <property type="project" value="InterPro"/>
</dbReference>
<name>B9XAJ1_PEDPL</name>
<dbReference type="GO" id="GO:0030246">
    <property type="term" value="F:carbohydrate binding"/>
    <property type="evidence" value="ECO:0007669"/>
    <property type="project" value="InterPro"/>
</dbReference>
<comment type="caution">
    <text evidence="2">The sequence shown here is derived from an EMBL/GenBank/DDBJ whole genome shotgun (WGS) entry which is preliminary data.</text>
</comment>
<dbReference type="STRING" id="320771.Cflav_PD5661"/>
<sequence>MTYRLRRCSNVPPLRAEWNDPAWLAAETAEVGCFHPQSSNHRPRTFVRLMCDDENLHGIFKVEDRYVRCIRENYFDDVWKDSCVECFIQPKPGGGYFNFEFNCGGAHLCCYITDWKLKNGWFTQAVKLPAVIGGKILVKSSLPRLVEPENKEAVDWTLQFLIPLAVLEEFTGPLAKLSGQTWQGNFFKCAEEVSHPHWASWSPIEELNFHQPGSFGSLRFD</sequence>
<dbReference type="Gene3D" id="2.60.40.1190">
    <property type="match status" value="1"/>
</dbReference>
<dbReference type="RefSeq" id="WP_007412839.1">
    <property type="nucleotide sequence ID" value="NZ_ABOX02000002.1"/>
</dbReference>
<proteinExistence type="predicted"/>
<reference evidence="2 3" key="1">
    <citation type="journal article" date="2011" name="J. Bacteriol.">
        <title>Genome sequence of 'Pedosphaera parvula' Ellin514, an aerobic Verrucomicrobial isolate from pasture soil.</title>
        <authorList>
            <person name="Kant R."/>
            <person name="van Passel M.W."/>
            <person name="Sangwan P."/>
            <person name="Palva A."/>
            <person name="Lucas S."/>
            <person name="Copeland A."/>
            <person name="Lapidus A."/>
            <person name="Glavina Del Rio T."/>
            <person name="Dalin E."/>
            <person name="Tice H."/>
            <person name="Bruce D."/>
            <person name="Goodwin L."/>
            <person name="Pitluck S."/>
            <person name="Chertkov O."/>
            <person name="Larimer F.W."/>
            <person name="Land M.L."/>
            <person name="Hauser L."/>
            <person name="Brettin T.S."/>
            <person name="Detter J.C."/>
            <person name="Han S."/>
            <person name="de Vos W.M."/>
            <person name="Janssen P.H."/>
            <person name="Smidt H."/>
        </authorList>
    </citation>
    <scope>NUCLEOTIDE SEQUENCE [LARGE SCALE GENOMIC DNA]</scope>
    <source>
        <strain evidence="2 3">Ellin514</strain>
    </source>
</reference>
<dbReference type="Pfam" id="PF16011">
    <property type="entry name" value="CBM9_2"/>
    <property type="match status" value="1"/>
</dbReference>
<dbReference type="CDD" id="cd09620">
    <property type="entry name" value="CBM9_like_3"/>
    <property type="match status" value="1"/>
</dbReference>
<evidence type="ECO:0000259" key="1">
    <source>
        <dbReference type="Pfam" id="PF16011"/>
    </source>
</evidence>